<feature type="region of interest" description="Disordered" evidence="1">
    <location>
        <begin position="136"/>
        <end position="248"/>
    </location>
</feature>
<feature type="compositionally biased region" description="Basic and acidic residues" evidence="1">
    <location>
        <begin position="1"/>
        <end position="22"/>
    </location>
</feature>
<proteinExistence type="predicted"/>
<feature type="compositionally biased region" description="Acidic residues" evidence="1">
    <location>
        <begin position="136"/>
        <end position="156"/>
    </location>
</feature>
<evidence type="ECO:0000256" key="1">
    <source>
        <dbReference type="SAM" id="MobiDB-lite"/>
    </source>
</evidence>
<protein>
    <submittedName>
        <fullName evidence="2">Uncharacterized protein</fullName>
    </submittedName>
</protein>
<gene>
    <name evidence="2" type="ORF">ERUC_LOCUS20639</name>
</gene>
<evidence type="ECO:0000313" key="2">
    <source>
        <dbReference type="EMBL" id="CAH8354884.1"/>
    </source>
</evidence>
<dbReference type="Proteomes" id="UP001642260">
    <property type="component" value="Unassembled WGS sequence"/>
</dbReference>
<sequence>MTTGPYDRRNEQHWKMKSRDTPTEVGELSSSDPHGKGEDAVHIERIAGMAMTVPQHNDKDAALRMSDHHEPASAHKRLASKIVTPTADAKILESYVTVRAKGIVKSLSFSREDGEGLAGDDQMIGALNDMDIDPQGDGMMENEEEFNEDFDDDDLLGVELLEAEASRRGSREPNYGKKSSRSKRQGSAANAPLGIKNKKYEFLRRDSPSNRSKSGTREARVSRKQARQGTLRIRDTSSTHEQQSSYVI</sequence>
<keyword evidence="3" id="KW-1185">Reference proteome</keyword>
<feature type="compositionally biased region" description="Basic and acidic residues" evidence="1">
    <location>
        <begin position="198"/>
        <end position="208"/>
    </location>
</feature>
<feature type="compositionally biased region" description="Basic and acidic residues" evidence="1">
    <location>
        <begin position="164"/>
        <end position="175"/>
    </location>
</feature>
<dbReference type="AlphaFoldDB" id="A0ABC8K7M0"/>
<dbReference type="EMBL" id="CAKOAT010199599">
    <property type="protein sequence ID" value="CAH8354884.1"/>
    <property type="molecule type" value="Genomic_DNA"/>
</dbReference>
<reference evidence="2 3" key="1">
    <citation type="submission" date="2022-03" db="EMBL/GenBank/DDBJ databases">
        <authorList>
            <person name="Macdonald S."/>
            <person name="Ahmed S."/>
            <person name="Newling K."/>
        </authorList>
    </citation>
    <scope>NUCLEOTIDE SEQUENCE [LARGE SCALE GENOMIC DNA]</scope>
</reference>
<comment type="caution">
    <text evidence="2">The sequence shown here is derived from an EMBL/GenBank/DDBJ whole genome shotgun (WGS) entry which is preliminary data.</text>
</comment>
<accession>A0ABC8K7M0</accession>
<evidence type="ECO:0000313" key="3">
    <source>
        <dbReference type="Proteomes" id="UP001642260"/>
    </source>
</evidence>
<organism evidence="2 3">
    <name type="scientific">Eruca vesicaria subsp. sativa</name>
    <name type="common">Garden rocket</name>
    <name type="synonym">Eruca sativa</name>
    <dbReference type="NCBI Taxonomy" id="29727"/>
    <lineage>
        <taxon>Eukaryota</taxon>
        <taxon>Viridiplantae</taxon>
        <taxon>Streptophyta</taxon>
        <taxon>Embryophyta</taxon>
        <taxon>Tracheophyta</taxon>
        <taxon>Spermatophyta</taxon>
        <taxon>Magnoliopsida</taxon>
        <taxon>eudicotyledons</taxon>
        <taxon>Gunneridae</taxon>
        <taxon>Pentapetalae</taxon>
        <taxon>rosids</taxon>
        <taxon>malvids</taxon>
        <taxon>Brassicales</taxon>
        <taxon>Brassicaceae</taxon>
        <taxon>Brassiceae</taxon>
        <taxon>Eruca</taxon>
    </lineage>
</organism>
<name>A0ABC8K7M0_ERUVS</name>
<feature type="region of interest" description="Disordered" evidence="1">
    <location>
        <begin position="1"/>
        <end position="40"/>
    </location>
</feature>
<feature type="compositionally biased region" description="Polar residues" evidence="1">
    <location>
        <begin position="239"/>
        <end position="248"/>
    </location>
</feature>